<evidence type="ECO:0000313" key="7">
    <source>
        <dbReference type="Proteomes" id="UP000694844"/>
    </source>
</evidence>
<dbReference type="Pfam" id="PF00386">
    <property type="entry name" value="C1q"/>
    <property type="match status" value="1"/>
</dbReference>
<keyword evidence="4" id="KW-0175">Coiled coil</keyword>
<dbReference type="AlphaFoldDB" id="A0A8B8AK56"/>
<evidence type="ECO:0000259" key="6">
    <source>
        <dbReference type="PROSITE" id="PS50871"/>
    </source>
</evidence>
<dbReference type="OrthoDB" id="6144657at2759"/>
<feature type="coiled-coil region" evidence="4">
    <location>
        <begin position="196"/>
        <end position="237"/>
    </location>
</feature>
<dbReference type="InterPro" id="IPR050822">
    <property type="entry name" value="Cerebellin_Synaptic_Org"/>
</dbReference>
<dbReference type="PRINTS" id="PR00007">
    <property type="entry name" value="COMPLEMNTC1Q"/>
</dbReference>
<protein>
    <submittedName>
        <fullName evidence="8">Uncharacterized protein LOC111102922</fullName>
    </submittedName>
</protein>
<dbReference type="PANTHER" id="PTHR22923:SF102">
    <property type="entry name" value="CEREBELLIN 13-RELATED"/>
    <property type="match status" value="1"/>
</dbReference>
<dbReference type="PANTHER" id="PTHR22923">
    <property type="entry name" value="CEREBELLIN-RELATED"/>
    <property type="match status" value="1"/>
</dbReference>
<evidence type="ECO:0000313" key="8">
    <source>
        <dbReference type="RefSeq" id="XP_022291576.1"/>
    </source>
</evidence>
<proteinExistence type="predicted"/>
<evidence type="ECO:0000256" key="1">
    <source>
        <dbReference type="ARBA" id="ARBA00004613"/>
    </source>
</evidence>
<dbReference type="SUPFAM" id="SSF49842">
    <property type="entry name" value="TNF-like"/>
    <property type="match status" value="1"/>
</dbReference>
<comment type="subcellular location">
    <subcellularLocation>
        <location evidence="1">Secreted</location>
    </subcellularLocation>
</comment>
<dbReference type="Gene3D" id="2.60.120.40">
    <property type="match status" value="1"/>
</dbReference>
<evidence type="ECO:0000256" key="2">
    <source>
        <dbReference type="ARBA" id="ARBA00022525"/>
    </source>
</evidence>
<dbReference type="PROSITE" id="PS50871">
    <property type="entry name" value="C1Q"/>
    <property type="match status" value="1"/>
</dbReference>
<feature type="signal peptide" evidence="5">
    <location>
        <begin position="1"/>
        <end position="20"/>
    </location>
</feature>
<dbReference type="GeneID" id="111102922"/>
<reference evidence="8" key="1">
    <citation type="submission" date="2025-08" db="UniProtKB">
        <authorList>
            <consortium name="RefSeq"/>
        </authorList>
    </citation>
    <scope>IDENTIFICATION</scope>
    <source>
        <tissue evidence="8">Whole sample</tissue>
    </source>
</reference>
<gene>
    <name evidence="8" type="primary">LOC111102922</name>
</gene>
<feature type="chain" id="PRO_5034597813" evidence="5">
    <location>
        <begin position="21"/>
        <end position="410"/>
    </location>
</feature>
<keyword evidence="2" id="KW-0964">Secreted</keyword>
<dbReference type="SMART" id="SM00110">
    <property type="entry name" value="C1Q"/>
    <property type="match status" value="1"/>
</dbReference>
<dbReference type="RefSeq" id="XP_022291576.1">
    <property type="nucleotide sequence ID" value="XM_022435868.1"/>
</dbReference>
<accession>A0A8B8AK56</accession>
<keyword evidence="3 5" id="KW-0732">Signal</keyword>
<evidence type="ECO:0000256" key="3">
    <source>
        <dbReference type="ARBA" id="ARBA00022729"/>
    </source>
</evidence>
<dbReference type="GO" id="GO:0005576">
    <property type="term" value="C:extracellular region"/>
    <property type="evidence" value="ECO:0007669"/>
    <property type="project" value="UniProtKB-SubCell"/>
</dbReference>
<evidence type="ECO:0000256" key="4">
    <source>
        <dbReference type="SAM" id="Coils"/>
    </source>
</evidence>
<name>A0A8B8AK56_CRAVI</name>
<sequence length="410" mass="46018">MRCLRAIYFIVLVLFNIVETKGLLAHGNSNTSDPIHGPSGNIVDTTDILQMLLNQTTELENLKLQVETFKQQAENDRTTIQLLQNRVFFLETELTKLNASKPPSNQEFSTYLMSMNQLIQNMAANEENDKNVTHHLNGVVTKVAELQHALLNQSTEFEHYKQQSENDRSKVYLIQNFTQIIDNKLNDVRANVSQIRHNQTDEMMDYKQQLDNERSKVHLLQNLTQRLNQRLDDLNLQVRYTSLSLLDLHAATEQLDDSLLHQLEERISHVHDEIIASVSTRIGFTAGVTSSSSTWSSGTLVFPKVITNVGSGYNPSDGVFTAPRAGVYVFFVNVQSYSTQCIYVDIVLNGATKVRTMAYSGGSSDTYEAGPNLAVLSLQTGDRVWVKNYAGQGYYTHGGGPLTTFSGFLI</sequence>
<feature type="coiled-coil region" evidence="4">
    <location>
        <begin position="52"/>
        <end position="86"/>
    </location>
</feature>
<dbReference type="InterPro" id="IPR001073">
    <property type="entry name" value="C1q_dom"/>
</dbReference>
<dbReference type="InterPro" id="IPR008983">
    <property type="entry name" value="Tumour_necrosis_fac-like_dom"/>
</dbReference>
<keyword evidence="7" id="KW-1185">Reference proteome</keyword>
<organism evidence="7 8">
    <name type="scientific">Crassostrea virginica</name>
    <name type="common">Eastern oyster</name>
    <dbReference type="NCBI Taxonomy" id="6565"/>
    <lineage>
        <taxon>Eukaryota</taxon>
        <taxon>Metazoa</taxon>
        <taxon>Spiralia</taxon>
        <taxon>Lophotrochozoa</taxon>
        <taxon>Mollusca</taxon>
        <taxon>Bivalvia</taxon>
        <taxon>Autobranchia</taxon>
        <taxon>Pteriomorphia</taxon>
        <taxon>Ostreida</taxon>
        <taxon>Ostreoidea</taxon>
        <taxon>Ostreidae</taxon>
        <taxon>Crassostrea</taxon>
    </lineage>
</organism>
<evidence type="ECO:0000256" key="5">
    <source>
        <dbReference type="SAM" id="SignalP"/>
    </source>
</evidence>
<dbReference type="KEGG" id="cvn:111102922"/>
<feature type="domain" description="C1q" evidence="6">
    <location>
        <begin position="277"/>
        <end position="410"/>
    </location>
</feature>
<dbReference type="Proteomes" id="UP000694844">
    <property type="component" value="Chromosome 7"/>
</dbReference>